<organism evidence="1 2">
    <name type="scientific">Neofusicoccum parvum</name>
    <dbReference type="NCBI Taxonomy" id="310453"/>
    <lineage>
        <taxon>Eukaryota</taxon>
        <taxon>Fungi</taxon>
        <taxon>Dikarya</taxon>
        <taxon>Ascomycota</taxon>
        <taxon>Pezizomycotina</taxon>
        <taxon>Dothideomycetes</taxon>
        <taxon>Dothideomycetes incertae sedis</taxon>
        <taxon>Botryosphaeriales</taxon>
        <taxon>Botryosphaeriaceae</taxon>
        <taxon>Neofusicoccum</taxon>
    </lineage>
</organism>
<gene>
    <name evidence="1" type="primary">g1610</name>
    <name evidence="1" type="ORF">NpPPO83_00001610</name>
</gene>
<sequence>MASLHSHLTSTAQRAWSLIKWKPSVLTELYERESDPRARFLAYTVLYSLMACLCAVLTFIDASSLCEGPPSTVRISVNGVPKESYTICKANDAATEKYIRFVYSVRQPVPDWLIPPPEMFYAVWVFFQILHRWEYPLGRYRSHRLRFGYNLGVQVATGTVVQQFLMAGINNWRTLLCVVVPWKMLLDSMLAEGESNRNDHGNRSSKPEEAPGVEEKAGSRVGASMG</sequence>
<protein>
    <submittedName>
        <fullName evidence="1">Uncharacterized protein</fullName>
    </submittedName>
</protein>
<dbReference type="EMBL" id="BSXG01000040">
    <property type="protein sequence ID" value="GME27728.1"/>
    <property type="molecule type" value="Genomic_DNA"/>
</dbReference>
<reference evidence="1" key="1">
    <citation type="submission" date="2024-09" db="EMBL/GenBank/DDBJ databases">
        <title>Draft Genome Sequences of Neofusicoccum parvum.</title>
        <authorList>
            <person name="Ashida A."/>
            <person name="Camagna M."/>
            <person name="Tanaka A."/>
            <person name="Takemoto D."/>
        </authorList>
    </citation>
    <scope>NUCLEOTIDE SEQUENCE</scope>
    <source>
        <strain evidence="1">PPO83</strain>
    </source>
</reference>
<keyword evidence="2" id="KW-1185">Reference proteome</keyword>
<dbReference type="Proteomes" id="UP001165186">
    <property type="component" value="Unassembled WGS sequence"/>
</dbReference>
<accession>A0ACB5S4T7</accession>
<comment type="caution">
    <text evidence="1">The sequence shown here is derived from an EMBL/GenBank/DDBJ whole genome shotgun (WGS) entry which is preliminary data.</text>
</comment>
<evidence type="ECO:0000313" key="2">
    <source>
        <dbReference type="Proteomes" id="UP001165186"/>
    </source>
</evidence>
<name>A0ACB5S4T7_9PEZI</name>
<evidence type="ECO:0000313" key="1">
    <source>
        <dbReference type="EMBL" id="GME27728.1"/>
    </source>
</evidence>
<proteinExistence type="predicted"/>